<dbReference type="Gene3D" id="2.170.130.10">
    <property type="entry name" value="TonB-dependent receptor, plug domain"/>
    <property type="match status" value="1"/>
</dbReference>
<evidence type="ECO:0000313" key="15">
    <source>
        <dbReference type="Proteomes" id="UP001319200"/>
    </source>
</evidence>
<evidence type="ECO:0000313" key="14">
    <source>
        <dbReference type="EMBL" id="MBT1701132.1"/>
    </source>
</evidence>
<reference evidence="14 15" key="1">
    <citation type="submission" date="2021-05" db="EMBL/GenBank/DDBJ databases">
        <title>A Polyphasic approach of four new species of the genus Ohtaekwangia: Ohtaekwangia histidinii sp. nov., Ohtaekwangia cretensis sp. nov., Ohtaekwangia indiensis sp. nov., Ohtaekwangia reichenbachii sp. nov. from diverse environment.</title>
        <authorList>
            <person name="Octaviana S."/>
        </authorList>
    </citation>
    <scope>NUCLEOTIDE SEQUENCE [LARGE SCALE GENOMIC DNA]</scope>
    <source>
        <strain evidence="14 15">PWU4</strain>
    </source>
</reference>
<keyword evidence="8 14" id="KW-0675">Receptor</keyword>
<evidence type="ECO:0000259" key="13">
    <source>
        <dbReference type="Pfam" id="PF07715"/>
    </source>
</evidence>
<sequence>MKRFYALLFMFCPAVLMAQTVAIRGMVKDREGERLPSANIVMLPDSVVVSTGIDGEFSTTLKRGTKQMGISYTGYSTLWISLHAAHDTAVTFVLTPKINQLREVTVVANRYSHEDLVQSTRTGTNTLTQKDINAIPVLLGEADPIKTLQLLPGIVKGVEGSADLFVRGGAADQNLVLLDGAPIYNTSHLFGFLSVFNPDALDNVESINGGFPAEYGGRLSSILNVTSNQNIPDKTHVSGDIGLIASRLYVEQPIVKNKASFWVAGRRTYIDQVVKAIKEELPYFFYDLNGKLIFKPSPADHVEVSHYSGEDILDIVRDRNNDGHGFLSSYASGNASQSLNWRHNAQQWTGDLSLMRTQYRYKIQNAFDDNSLAAMSNIEDYGARLTFQTDSIRRKATIKAGLEWTRHIISPNVINSQGSIAELLESRATSGKVAHEVAAHLEQEWSLTNRWKLNAGFRGSLALVHNKQYFVPEPRISARYVLAEDRAIKLSYSRMSQYLHRISNSAISTPTDIWYPVTSRIEPQTSHQVSAAWQRFVRSEDVFISVEGYYKLMNSLIGYEEGTNLFFNTDFESKLIQGKGQAYGLEFLLRKESGKFTGWISYTLSWSWRKFGGINNGEWFRARYDRRHNAAIVGQYTFARRWAASFVWEFISGSRFTPVIGQYATLAPTLTGVDLIPIYSKINGVKLADAHRLDVGIKFMSKPGHRIQWEWFAGAYNAYNRASPVGIMIEQRRDGSLHYTQPGLFGFLPFVSYGFKL</sequence>
<feature type="domain" description="TonB-dependent receptor plug" evidence="13">
    <location>
        <begin position="124"/>
        <end position="218"/>
    </location>
</feature>
<dbReference type="GO" id="GO:0009279">
    <property type="term" value="C:cell outer membrane"/>
    <property type="evidence" value="ECO:0007669"/>
    <property type="project" value="UniProtKB-SubCell"/>
</dbReference>
<dbReference type="RefSeq" id="WP_254169818.1">
    <property type="nucleotide sequence ID" value="NZ_JAHESF010000058.1"/>
</dbReference>
<dbReference type="InterPro" id="IPR036942">
    <property type="entry name" value="Beta-barrel_TonB_sf"/>
</dbReference>
<dbReference type="Pfam" id="PF13715">
    <property type="entry name" value="CarbopepD_reg_2"/>
    <property type="match status" value="1"/>
</dbReference>
<evidence type="ECO:0000256" key="9">
    <source>
        <dbReference type="ARBA" id="ARBA00023237"/>
    </source>
</evidence>
<evidence type="ECO:0000256" key="1">
    <source>
        <dbReference type="ARBA" id="ARBA00004571"/>
    </source>
</evidence>
<dbReference type="InterPro" id="IPR008969">
    <property type="entry name" value="CarboxyPept-like_regulatory"/>
</dbReference>
<feature type="chain" id="PRO_5042823940" evidence="11">
    <location>
        <begin position="19"/>
        <end position="757"/>
    </location>
</feature>
<keyword evidence="15" id="KW-1185">Reference proteome</keyword>
<dbReference type="InterPro" id="IPR000531">
    <property type="entry name" value="Beta-barrel_TonB"/>
</dbReference>
<dbReference type="Gene3D" id="2.60.40.1120">
    <property type="entry name" value="Carboxypeptidase-like, regulatory domain"/>
    <property type="match status" value="1"/>
</dbReference>
<dbReference type="Proteomes" id="UP001319200">
    <property type="component" value="Unassembled WGS sequence"/>
</dbReference>
<evidence type="ECO:0000256" key="4">
    <source>
        <dbReference type="ARBA" id="ARBA00022692"/>
    </source>
</evidence>
<comment type="similarity">
    <text evidence="10">Belongs to the TonB-dependent receptor family.</text>
</comment>
<dbReference type="Pfam" id="PF07715">
    <property type="entry name" value="Plug"/>
    <property type="match status" value="1"/>
</dbReference>
<keyword evidence="5 11" id="KW-0732">Signal</keyword>
<name>A0AAP2DTV6_9BACT</name>
<dbReference type="Pfam" id="PF00593">
    <property type="entry name" value="TonB_dep_Rec_b-barrel"/>
    <property type="match status" value="1"/>
</dbReference>
<dbReference type="SUPFAM" id="SSF49464">
    <property type="entry name" value="Carboxypeptidase regulatory domain-like"/>
    <property type="match status" value="1"/>
</dbReference>
<organism evidence="14 15">
    <name type="scientific">Chryseosolibacter histidini</name>
    <dbReference type="NCBI Taxonomy" id="2782349"/>
    <lineage>
        <taxon>Bacteria</taxon>
        <taxon>Pseudomonadati</taxon>
        <taxon>Bacteroidota</taxon>
        <taxon>Cytophagia</taxon>
        <taxon>Cytophagales</taxon>
        <taxon>Chryseotaleaceae</taxon>
        <taxon>Chryseosolibacter</taxon>
    </lineage>
</organism>
<dbReference type="AlphaFoldDB" id="A0AAP2DTV6"/>
<keyword evidence="4" id="KW-0812">Transmembrane</keyword>
<dbReference type="EMBL" id="JAHESF010000058">
    <property type="protein sequence ID" value="MBT1701132.1"/>
    <property type="molecule type" value="Genomic_DNA"/>
</dbReference>
<dbReference type="GO" id="GO:0015344">
    <property type="term" value="F:siderophore uptake transmembrane transporter activity"/>
    <property type="evidence" value="ECO:0007669"/>
    <property type="project" value="TreeGrafter"/>
</dbReference>
<keyword evidence="3" id="KW-1134">Transmembrane beta strand</keyword>
<keyword evidence="7 10" id="KW-0472">Membrane</keyword>
<dbReference type="InterPro" id="IPR039426">
    <property type="entry name" value="TonB-dep_rcpt-like"/>
</dbReference>
<proteinExistence type="inferred from homology"/>
<feature type="domain" description="TonB-dependent receptor-like beta-barrel" evidence="12">
    <location>
        <begin position="316"/>
        <end position="717"/>
    </location>
</feature>
<comment type="subcellular location">
    <subcellularLocation>
        <location evidence="1">Cell outer membrane</location>
        <topology evidence="1">Multi-pass membrane protein</topology>
    </subcellularLocation>
</comment>
<dbReference type="SUPFAM" id="SSF56935">
    <property type="entry name" value="Porins"/>
    <property type="match status" value="1"/>
</dbReference>
<evidence type="ECO:0000256" key="8">
    <source>
        <dbReference type="ARBA" id="ARBA00023170"/>
    </source>
</evidence>
<comment type="caution">
    <text evidence="14">The sequence shown here is derived from an EMBL/GenBank/DDBJ whole genome shotgun (WGS) entry which is preliminary data.</text>
</comment>
<evidence type="ECO:0000259" key="12">
    <source>
        <dbReference type="Pfam" id="PF00593"/>
    </source>
</evidence>
<feature type="signal peptide" evidence="11">
    <location>
        <begin position="1"/>
        <end position="18"/>
    </location>
</feature>
<evidence type="ECO:0000256" key="6">
    <source>
        <dbReference type="ARBA" id="ARBA00023077"/>
    </source>
</evidence>
<dbReference type="GO" id="GO:0044718">
    <property type="term" value="P:siderophore transmembrane transport"/>
    <property type="evidence" value="ECO:0007669"/>
    <property type="project" value="TreeGrafter"/>
</dbReference>
<dbReference type="PANTHER" id="PTHR30069:SF29">
    <property type="entry name" value="HEMOGLOBIN AND HEMOGLOBIN-HAPTOGLOBIN-BINDING PROTEIN 1-RELATED"/>
    <property type="match status" value="1"/>
</dbReference>
<keyword evidence="6 10" id="KW-0798">TonB box</keyword>
<evidence type="ECO:0000256" key="10">
    <source>
        <dbReference type="RuleBase" id="RU003357"/>
    </source>
</evidence>
<keyword evidence="9" id="KW-0998">Cell outer membrane</keyword>
<evidence type="ECO:0000256" key="7">
    <source>
        <dbReference type="ARBA" id="ARBA00023136"/>
    </source>
</evidence>
<dbReference type="Gene3D" id="2.40.170.20">
    <property type="entry name" value="TonB-dependent receptor, beta-barrel domain"/>
    <property type="match status" value="1"/>
</dbReference>
<dbReference type="InterPro" id="IPR037066">
    <property type="entry name" value="Plug_dom_sf"/>
</dbReference>
<evidence type="ECO:0000256" key="3">
    <source>
        <dbReference type="ARBA" id="ARBA00022452"/>
    </source>
</evidence>
<dbReference type="PANTHER" id="PTHR30069">
    <property type="entry name" value="TONB-DEPENDENT OUTER MEMBRANE RECEPTOR"/>
    <property type="match status" value="1"/>
</dbReference>
<dbReference type="InterPro" id="IPR012910">
    <property type="entry name" value="Plug_dom"/>
</dbReference>
<evidence type="ECO:0000256" key="11">
    <source>
        <dbReference type="SAM" id="SignalP"/>
    </source>
</evidence>
<accession>A0AAP2DTV6</accession>
<evidence type="ECO:0000256" key="2">
    <source>
        <dbReference type="ARBA" id="ARBA00022448"/>
    </source>
</evidence>
<evidence type="ECO:0000256" key="5">
    <source>
        <dbReference type="ARBA" id="ARBA00022729"/>
    </source>
</evidence>
<protein>
    <submittedName>
        <fullName evidence="14">TonB-dependent receptor plug domain-containing protein</fullName>
    </submittedName>
</protein>
<gene>
    <name evidence="14" type="ORF">KK083_29840</name>
</gene>
<keyword evidence="2" id="KW-0813">Transport</keyword>